<sequence>MSHHPSFFSPLSRPGFGILNGNEDQHSSSSYVLNINEDQPSSSSLAPSLHRLIYENERLYHHPNHNYDDYYRIKSYPDHTYDTELLASSQNDSHTQERHTLISNVFFHTPAESQSTPFSTEGLNAFPN</sequence>
<organism evidence="2 3">
    <name type="scientific">Austropuccinia psidii MF-1</name>
    <dbReference type="NCBI Taxonomy" id="1389203"/>
    <lineage>
        <taxon>Eukaryota</taxon>
        <taxon>Fungi</taxon>
        <taxon>Dikarya</taxon>
        <taxon>Basidiomycota</taxon>
        <taxon>Pucciniomycotina</taxon>
        <taxon>Pucciniomycetes</taxon>
        <taxon>Pucciniales</taxon>
        <taxon>Sphaerophragmiaceae</taxon>
        <taxon>Austropuccinia</taxon>
    </lineage>
</organism>
<proteinExistence type="predicted"/>
<dbReference type="AlphaFoldDB" id="A0A9Q3H5L4"/>
<reference evidence="2" key="1">
    <citation type="submission" date="2021-03" db="EMBL/GenBank/DDBJ databases">
        <title>Draft genome sequence of rust myrtle Austropuccinia psidii MF-1, a brazilian biotype.</title>
        <authorList>
            <person name="Quecine M.C."/>
            <person name="Pachon D.M.R."/>
            <person name="Bonatelli M.L."/>
            <person name="Correr F.H."/>
            <person name="Franceschini L.M."/>
            <person name="Leite T.F."/>
            <person name="Margarido G.R.A."/>
            <person name="Almeida C.A."/>
            <person name="Ferrarezi J.A."/>
            <person name="Labate C.A."/>
        </authorList>
    </citation>
    <scope>NUCLEOTIDE SEQUENCE</scope>
    <source>
        <strain evidence="2">MF-1</strain>
    </source>
</reference>
<protein>
    <submittedName>
        <fullName evidence="2">Uncharacterized protein</fullName>
    </submittedName>
</protein>
<evidence type="ECO:0000256" key="1">
    <source>
        <dbReference type="SAM" id="MobiDB-lite"/>
    </source>
</evidence>
<evidence type="ECO:0000313" key="3">
    <source>
        <dbReference type="Proteomes" id="UP000765509"/>
    </source>
</evidence>
<gene>
    <name evidence="2" type="ORF">O181_029850</name>
</gene>
<feature type="compositionally biased region" description="Polar residues" evidence="1">
    <location>
        <begin position="27"/>
        <end position="45"/>
    </location>
</feature>
<feature type="region of interest" description="Disordered" evidence="1">
    <location>
        <begin position="18"/>
        <end position="45"/>
    </location>
</feature>
<keyword evidence="3" id="KW-1185">Reference proteome</keyword>
<comment type="caution">
    <text evidence="2">The sequence shown here is derived from an EMBL/GenBank/DDBJ whole genome shotgun (WGS) entry which is preliminary data.</text>
</comment>
<dbReference type="Proteomes" id="UP000765509">
    <property type="component" value="Unassembled WGS sequence"/>
</dbReference>
<name>A0A9Q3H5L4_9BASI</name>
<accession>A0A9Q3H5L4</accession>
<evidence type="ECO:0000313" key="2">
    <source>
        <dbReference type="EMBL" id="MBW0490135.1"/>
    </source>
</evidence>
<dbReference type="EMBL" id="AVOT02010430">
    <property type="protein sequence ID" value="MBW0490135.1"/>
    <property type="molecule type" value="Genomic_DNA"/>
</dbReference>